<evidence type="ECO:0000313" key="9">
    <source>
        <dbReference type="EMBL" id="KKP44664.1"/>
    </source>
</evidence>
<keyword evidence="7" id="KW-0472">Membrane</keyword>
<dbReference type="Proteomes" id="UP000034302">
    <property type="component" value="Unassembled WGS sequence"/>
</dbReference>
<feature type="domain" description="Histidine kinase" evidence="8">
    <location>
        <begin position="511"/>
        <end position="740"/>
    </location>
</feature>
<dbReference type="Pfam" id="PF02518">
    <property type="entry name" value="HATPase_c"/>
    <property type="match status" value="1"/>
</dbReference>
<evidence type="ECO:0000256" key="7">
    <source>
        <dbReference type="SAM" id="Phobius"/>
    </source>
</evidence>
<keyword evidence="7" id="KW-0812">Transmembrane</keyword>
<dbReference type="SMART" id="SM00388">
    <property type="entry name" value="HisKA"/>
    <property type="match status" value="1"/>
</dbReference>
<dbReference type="InterPro" id="IPR003661">
    <property type="entry name" value="HisK_dim/P_dom"/>
</dbReference>
<feature type="transmembrane region" description="Helical" evidence="7">
    <location>
        <begin position="6"/>
        <end position="26"/>
    </location>
</feature>
<evidence type="ECO:0000256" key="1">
    <source>
        <dbReference type="ARBA" id="ARBA00000085"/>
    </source>
</evidence>
<organism evidence="9 10">
    <name type="scientific">candidate division WS6 bacterium GW2011_GWC1_33_20</name>
    <dbReference type="NCBI Taxonomy" id="1619089"/>
    <lineage>
        <taxon>Bacteria</taxon>
        <taxon>Candidatus Dojkabacteria</taxon>
    </lineage>
</organism>
<accession>A0A0F9ZKM2</accession>
<dbReference type="InterPro" id="IPR005467">
    <property type="entry name" value="His_kinase_dom"/>
</dbReference>
<dbReference type="Gene3D" id="3.30.565.10">
    <property type="entry name" value="Histidine kinase-like ATPase, C-terminal domain"/>
    <property type="match status" value="1"/>
</dbReference>
<feature type="transmembrane region" description="Helical" evidence="7">
    <location>
        <begin position="263"/>
        <end position="284"/>
    </location>
</feature>
<keyword evidence="3" id="KW-0597">Phosphoprotein</keyword>
<evidence type="ECO:0000256" key="6">
    <source>
        <dbReference type="SAM" id="Coils"/>
    </source>
</evidence>
<comment type="catalytic activity">
    <reaction evidence="1">
        <text>ATP + protein L-histidine = ADP + protein N-phospho-L-histidine.</text>
        <dbReference type="EC" id="2.7.13.3"/>
    </reaction>
</comment>
<dbReference type="GO" id="GO:0005886">
    <property type="term" value="C:plasma membrane"/>
    <property type="evidence" value="ECO:0007669"/>
    <property type="project" value="TreeGrafter"/>
</dbReference>
<dbReference type="PANTHER" id="PTHR43047">
    <property type="entry name" value="TWO-COMPONENT HISTIDINE PROTEIN KINASE"/>
    <property type="match status" value="1"/>
</dbReference>
<dbReference type="PRINTS" id="PR00344">
    <property type="entry name" value="BCTRLSENSOR"/>
</dbReference>
<dbReference type="PROSITE" id="PS50109">
    <property type="entry name" value="HIS_KIN"/>
    <property type="match status" value="1"/>
</dbReference>
<evidence type="ECO:0000256" key="5">
    <source>
        <dbReference type="ARBA" id="ARBA00022777"/>
    </source>
</evidence>
<name>A0A0F9ZKM2_9BACT</name>
<dbReference type="CDD" id="cd00082">
    <property type="entry name" value="HisKA"/>
    <property type="match status" value="1"/>
</dbReference>
<dbReference type="SUPFAM" id="SSF55874">
    <property type="entry name" value="ATPase domain of HSP90 chaperone/DNA topoisomerase II/histidine kinase"/>
    <property type="match status" value="1"/>
</dbReference>
<keyword evidence="6" id="KW-0175">Coiled coil</keyword>
<feature type="coiled-coil region" evidence="6">
    <location>
        <begin position="481"/>
        <end position="508"/>
    </location>
</feature>
<dbReference type="PANTHER" id="PTHR43047:SF72">
    <property type="entry name" value="OSMOSENSING HISTIDINE PROTEIN KINASE SLN1"/>
    <property type="match status" value="1"/>
</dbReference>
<reference evidence="9 10" key="1">
    <citation type="journal article" date="2015" name="Nature">
        <title>rRNA introns, odd ribosomes, and small enigmatic genomes across a large radiation of phyla.</title>
        <authorList>
            <person name="Brown C.T."/>
            <person name="Hug L.A."/>
            <person name="Thomas B.C."/>
            <person name="Sharon I."/>
            <person name="Castelle C.J."/>
            <person name="Singh A."/>
            <person name="Wilkins M.J."/>
            <person name="Williams K.H."/>
            <person name="Banfield J.F."/>
        </authorList>
    </citation>
    <scope>NUCLEOTIDE SEQUENCE [LARGE SCALE GENOMIC DNA]</scope>
</reference>
<dbReference type="InterPro" id="IPR003594">
    <property type="entry name" value="HATPase_dom"/>
</dbReference>
<dbReference type="GO" id="GO:0009927">
    <property type="term" value="F:histidine phosphotransfer kinase activity"/>
    <property type="evidence" value="ECO:0007669"/>
    <property type="project" value="TreeGrafter"/>
</dbReference>
<feature type="transmembrane region" description="Helical" evidence="7">
    <location>
        <begin position="174"/>
        <end position="196"/>
    </location>
</feature>
<comment type="caution">
    <text evidence="9">The sequence shown here is derived from an EMBL/GenBank/DDBJ whole genome shotgun (WGS) entry which is preliminary data.</text>
</comment>
<evidence type="ECO:0000256" key="2">
    <source>
        <dbReference type="ARBA" id="ARBA00012438"/>
    </source>
</evidence>
<dbReference type="Pfam" id="PF00512">
    <property type="entry name" value="HisKA"/>
    <property type="match status" value="1"/>
</dbReference>
<dbReference type="EMBL" id="LBOV01000001">
    <property type="protein sequence ID" value="KKP44664.1"/>
    <property type="molecule type" value="Genomic_DNA"/>
</dbReference>
<sequence>MTDFIGVINLFSGISQILLGGVVYFSDLKDKVKRYYFLSTLFLGLWSLSIYFYSNPQIFDSTTWLRIVYSMAYCMTLGLILFARVYPVELKEKFRLFLIIISIYMVGMGFVLWTTNYIVVDTVQVADKYNSIAKMGPLYLLYGLPEFITAAYVVAYYLKQSKVLEGIKKRQVQFYVMGGIIMLVPVFLFDFIFPLLLNDTSYYKYSTLGNTAWTVIVGYSILTTRFLDVRIIVGSIASVFLKSLILILLLLGILFGIVPLWEITLSIIGVFKLTIVAIFAVLIITKLFNVVEEFVANNFIYVKYHPIKTLREYSNKNLNTVNWDDIVNSLLEVITNSFKTYFVYTILFNDKNQLVINKASGNSNIDTSKIIEILDVWKRLNSNRILIFSELKNDRKAGKKIIDDKRNSILSFMEENKIEIIFSLKEFGKFEGAVFVGQKSDHNSFTVGDIDFLDSIMQSTQIALIRASLYSELKTFNITLQEKVNEQTQELQVKVKELEEARRKENDMIDIMGHELRTPATIVKLNASFLTKFIGEITSNPEGYQKYVKRIQDAIENEIKLINTLLSSAKLEGDKIELNPKEVDIKQEIEMAMHGCESEAKNKGLVLINNTNMNTPSVYADKARVVEILNNLLSNSIKYTNKGGVEIYTEYDKNFVKISIKDTGKGIAKEDIPKLGQKFYRASTYINSDLTHRADIVRPGGTGLGLFVTYNLVKKMGGDITVNSEIGKGTTFSFTLPRFNGQEISPSLTSNNMFEKIGLRR</sequence>
<keyword evidence="7" id="KW-1133">Transmembrane helix</keyword>
<proteinExistence type="predicted"/>
<keyword evidence="5 9" id="KW-0418">Kinase</keyword>
<dbReference type="InterPro" id="IPR004358">
    <property type="entry name" value="Sig_transdc_His_kin-like_C"/>
</dbReference>
<gene>
    <name evidence="9" type="ORF">UR34_C0001G0010</name>
</gene>
<evidence type="ECO:0000259" key="8">
    <source>
        <dbReference type="PROSITE" id="PS50109"/>
    </source>
</evidence>
<evidence type="ECO:0000256" key="4">
    <source>
        <dbReference type="ARBA" id="ARBA00022679"/>
    </source>
</evidence>
<evidence type="ECO:0000313" key="10">
    <source>
        <dbReference type="Proteomes" id="UP000034302"/>
    </source>
</evidence>
<dbReference type="InterPro" id="IPR036890">
    <property type="entry name" value="HATPase_C_sf"/>
</dbReference>
<evidence type="ECO:0000256" key="3">
    <source>
        <dbReference type="ARBA" id="ARBA00022553"/>
    </source>
</evidence>
<dbReference type="AlphaFoldDB" id="A0A0F9ZKM2"/>
<keyword evidence="4" id="KW-0808">Transferase</keyword>
<dbReference type="Gene3D" id="1.10.287.130">
    <property type="match status" value="1"/>
</dbReference>
<feature type="transmembrane region" description="Helical" evidence="7">
    <location>
        <begin position="139"/>
        <end position="158"/>
    </location>
</feature>
<dbReference type="SUPFAM" id="SSF47384">
    <property type="entry name" value="Homodimeric domain of signal transducing histidine kinase"/>
    <property type="match status" value="1"/>
</dbReference>
<feature type="transmembrane region" description="Helical" evidence="7">
    <location>
        <begin position="66"/>
        <end position="84"/>
    </location>
</feature>
<dbReference type="SMART" id="SM00387">
    <property type="entry name" value="HATPase_c"/>
    <property type="match status" value="1"/>
</dbReference>
<dbReference type="InterPro" id="IPR036097">
    <property type="entry name" value="HisK_dim/P_sf"/>
</dbReference>
<feature type="transmembrane region" description="Helical" evidence="7">
    <location>
        <begin position="239"/>
        <end position="257"/>
    </location>
</feature>
<feature type="transmembrane region" description="Helical" evidence="7">
    <location>
        <begin position="35"/>
        <end position="54"/>
    </location>
</feature>
<feature type="transmembrane region" description="Helical" evidence="7">
    <location>
        <begin position="96"/>
        <end position="119"/>
    </location>
</feature>
<dbReference type="EC" id="2.7.13.3" evidence="2"/>
<dbReference type="GO" id="GO:0000155">
    <property type="term" value="F:phosphorelay sensor kinase activity"/>
    <property type="evidence" value="ECO:0007669"/>
    <property type="project" value="InterPro"/>
</dbReference>
<protein>
    <recommendedName>
        <fullName evidence="2">histidine kinase</fullName>
        <ecNumber evidence="2">2.7.13.3</ecNumber>
    </recommendedName>
</protein>